<keyword evidence="2" id="KW-1185">Reference proteome</keyword>
<evidence type="ECO:0000313" key="2">
    <source>
        <dbReference type="Proteomes" id="UP001172159"/>
    </source>
</evidence>
<name>A0AA40EES3_9PEZI</name>
<accession>A0AA40EES3</accession>
<comment type="caution">
    <text evidence="1">The sequence shown here is derived from an EMBL/GenBank/DDBJ whole genome shotgun (WGS) entry which is preliminary data.</text>
</comment>
<protein>
    <submittedName>
        <fullName evidence="1">Uncharacterized protein</fullName>
    </submittedName>
</protein>
<sequence>MAAILGCQERIAALSIANGNSWPAKNYAPSKRAAFVPRCDPHSGAFSICTSSQRPNEDCLLRQTTAPPRLDPVSPDPQLIFASAKPLIELHQKRHVRIGELLQVESVPAPPHLNAFPLVFDRHAPSALISGHPSRAR</sequence>
<reference evidence="1" key="1">
    <citation type="submission" date="2023-06" db="EMBL/GenBank/DDBJ databases">
        <title>Genome-scale phylogeny and comparative genomics of the fungal order Sordariales.</title>
        <authorList>
            <consortium name="Lawrence Berkeley National Laboratory"/>
            <person name="Hensen N."/>
            <person name="Bonometti L."/>
            <person name="Westerberg I."/>
            <person name="Brannstrom I.O."/>
            <person name="Guillou S."/>
            <person name="Cros-Aarteil S."/>
            <person name="Calhoun S."/>
            <person name="Haridas S."/>
            <person name="Kuo A."/>
            <person name="Mondo S."/>
            <person name="Pangilinan J."/>
            <person name="Riley R."/>
            <person name="Labutti K."/>
            <person name="Andreopoulos B."/>
            <person name="Lipzen A."/>
            <person name="Chen C."/>
            <person name="Yanf M."/>
            <person name="Daum C."/>
            <person name="Ng V."/>
            <person name="Clum A."/>
            <person name="Steindorff A."/>
            <person name="Ohm R."/>
            <person name="Martin F."/>
            <person name="Silar P."/>
            <person name="Natvig D."/>
            <person name="Lalanne C."/>
            <person name="Gautier V."/>
            <person name="Ament-Velasquez S.L."/>
            <person name="Kruys A."/>
            <person name="Hutchinson M.I."/>
            <person name="Powell A.J."/>
            <person name="Barry K."/>
            <person name="Miller A.N."/>
            <person name="Grigoriev I.V."/>
            <person name="Debuchy R."/>
            <person name="Gladieux P."/>
            <person name="Thoren M.H."/>
            <person name="Johannesson H."/>
        </authorList>
    </citation>
    <scope>NUCLEOTIDE SEQUENCE</scope>
    <source>
        <strain evidence="1">CBS 540.89</strain>
    </source>
</reference>
<gene>
    <name evidence="1" type="ORF">B0T21DRAFT_159801</name>
</gene>
<dbReference type="Proteomes" id="UP001172159">
    <property type="component" value="Unassembled WGS sequence"/>
</dbReference>
<dbReference type="AlphaFoldDB" id="A0AA40EES3"/>
<organism evidence="1 2">
    <name type="scientific">Apiosordaria backusii</name>
    <dbReference type="NCBI Taxonomy" id="314023"/>
    <lineage>
        <taxon>Eukaryota</taxon>
        <taxon>Fungi</taxon>
        <taxon>Dikarya</taxon>
        <taxon>Ascomycota</taxon>
        <taxon>Pezizomycotina</taxon>
        <taxon>Sordariomycetes</taxon>
        <taxon>Sordariomycetidae</taxon>
        <taxon>Sordariales</taxon>
        <taxon>Lasiosphaeriaceae</taxon>
        <taxon>Apiosordaria</taxon>
    </lineage>
</organism>
<proteinExistence type="predicted"/>
<dbReference type="EMBL" id="JAUKTV010000005">
    <property type="protein sequence ID" value="KAK0737210.1"/>
    <property type="molecule type" value="Genomic_DNA"/>
</dbReference>
<evidence type="ECO:0000313" key="1">
    <source>
        <dbReference type="EMBL" id="KAK0737210.1"/>
    </source>
</evidence>